<feature type="region of interest" description="Disordered" evidence="1">
    <location>
        <begin position="13"/>
        <end position="33"/>
    </location>
</feature>
<sequence length="66" mass="7411">MLTWPRSRAVFPVSTPPATPATPISPTSIASRARRRRACRLPGPQRRRLCPTVHRDLADALACHRR</sequence>
<comment type="caution">
    <text evidence="2">The sequence shown here is derived from an EMBL/GenBank/DDBJ whole genome shotgun (WGS) entry which is preliminary data.</text>
</comment>
<organism evidence="2">
    <name type="scientific">Mycobacterium xenopi 4042</name>
    <dbReference type="NCBI Taxonomy" id="1299334"/>
    <lineage>
        <taxon>Bacteria</taxon>
        <taxon>Bacillati</taxon>
        <taxon>Actinomycetota</taxon>
        <taxon>Actinomycetes</taxon>
        <taxon>Mycobacteriales</taxon>
        <taxon>Mycobacteriaceae</taxon>
        <taxon>Mycobacterium</taxon>
    </lineage>
</organism>
<protein>
    <submittedName>
        <fullName evidence="2">ABC superfamily ATP binding cassette transporter, binding domain protein</fullName>
    </submittedName>
</protein>
<evidence type="ECO:0000256" key="1">
    <source>
        <dbReference type="SAM" id="MobiDB-lite"/>
    </source>
</evidence>
<gene>
    <name evidence="2" type="ORF">I553_10277</name>
</gene>
<feature type="compositionally biased region" description="Low complexity" evidence="1">
    <location>
        <begin position="21"/>
        <end position="31"/>
    </location>
</feature>
<accession>X8ANJ1</accession>
<name>X8ANJ1_MYCXE</name>
<proteinExistence type="predicted"/>
<dbReference type="AlphaFoldDB" id="X8ANJ1"/>
<evidence type="ECO:0000313" key="2">
    <source>
        <dbReference type="EMBL" id="EUA32623.1"/>
    </source>
</evidence>
<reference evidence="2" key="1">
    <citation type="submission" date="2014-01" db="EMBL/GenBank/DDBJ databases">
        <authorList>
            <person name="Brown-Elliot B."/>
            <person name="Wallace R."/>
            <person name="Lenaerts A."/>
            <person name="Ordway D."/>
            <person name="DeGroote M.A."/>
            <person name="Parker T."/>
            <person name="Sizemore C."/>
            <person name="Tallon L.J."/>
            <person name="Sadzewicz L.K."/>
            <person name="Sengamalay N."/>
            <person name="Fraser C.M."/>
            <person name="Hine E."/>
            <person name="Shefchek K.A."/>
            <person name="Das S.P."/>
            <person name="Tettelin H."/>
        </authorList>
    </citation>
    <scope>NUCLEOTIDE SEQUENCE [LARGE SCALE GENOMIC DNA]</scope>
    <source>
        <strain evidence="2">4042</strain>
    </source>
</reference>
<dbReference type="EMBL" id="JAOB01000053">
    <property type="protein sequence ID" value="EUA32623.1"/>
    <property type="molecule type" value="Genomic_DNA"/>
</dbReference>